<sequence>MKEQAIDERDNRDEIRKIDILLRIYCGVDPAVLSDDEWASMYKSLRWAIDNHHPIVFNTNVTQS</sequence>
<reference evidence="1" key="1">
    <citation type="submission" date="2019-08" db="EMBL/GenBank/DDBJ databases">
        <authorList>
            <person name="Kucharzyk K."/>
            <person name="Murdoch R.W."/>
            <person name="Higgins S."/>
            <person name="Loffler F."/>
        </authorList>
    </citation>
    <scope>NUCLEOTIDE SEQUENCE</scope>
</reference>
<comment type="caution">
    <text evidence="1">The sequence shown here is derived from an EMBL/GenBank/DDBJ whole genome shotgun (WGS) entry which is preliminary data.</text>
</comment>
<proteinExistence type="predicted"/>
<dbReference type="AlphaFoldDB" id="A0A644WAL5"/>
<name>A0A644WAL5_9ZZZZ</name>
<evidence type="ECO:0000313" key="1">
    <source>
        <dbReference type="EMBL" id="MPM00619.1"/>
    </source>
</evidence>
<organism evidence="1">
    <name type="scientific">bioreactor metagenome</name>
    <dbReference type="NCBI Taxonomy" id="1076179"/>
    <lineage>
        <taxon>unclassified sequences</taxon>
        <taxon>metagenomes</taxon>
        <taxon>ecological metagenomes</taxon>
    </lineage>
</organism>
<gene>
    <name evidence="1" type="ORF">SDC9_46846</name>
</gene>
<dbReference type="EMBL" id="VSSQ01000741">
    <property type="protein sequence ID" value="MPM00619.1"/>
    <property type="molecule type" value="Genomic_DNA"/>
</dbReference>
<accession>A0A644WAL5</accession>
<protein>
    <submittedName>
        <fullName evidence="1">Uncharacterized protein</fullName>
    </submittedName>
</protein>